<keyword evidence="3 5" id="KW-0012">Acyltransferase</keyword>
<feature type="active site" description="Acyl-thioester intermediate" evidence="5">
    <location>
        <position position="182"/>
    </location>
</feature>
<dbReference type="PANTHER" id="PTHR10993:SF7">
    <property type="entry name" value="LIPOYLTRANSFERASE 2, MITOCHONDRIAL-RELATED"/>
    <property type="match status" value="1"/>
</dbReference>
<comment type="catalytic activity">
    <reaction evidence="5 6">
        <text>octanoyl-[ACP] + L-lysyl-[protein] = N(6)-octanoyl-L-lysyl-[protein] + holo-[ACP] + H(+)</text>
        <dbReference type="Rhea" id="RHEA:17665"/>
        <dbReference type="Rhea" id="RHEA-COMP:9636"/>
        <dbReference type="Rhea" id="RHEA-COMP:9685"/>
        <dbReference type="Rhea" id="RHEA-COMP:9752"/>
        <dbReference type="Rhea" id="RHEA-COMP:9928"/>
        <dbReference type="ChEBI" id="CHEBI:15378"/>
        <dbReference type="ChEBI" id="CHEBI:29969"/>
        <dbReference type="ChEBI" id="CHEBI:64479"/>
        <dbReference type="ChEBI" id="CHEBI:78463"/>
        <dbReference type="ChEBI" id="CHEBI:78809"/>
        <dbReference type="EC" id="2.3.1.181"/>
    </reaction>
</comment>
<dbReference type="Pfam" id="PF21948">
    <property type="entry name" value="LplA-B_cat"/>
    <property type="match status" value="1"/>
</dbReference>
<dbReference type="PROSITE" id="PS51733">
    <property type="entry name" value="BPL_LPL_CATALYTIC"/>
    <property type="match status" value="1"/>
</dbReference>
<dbReference type="RefSeq" id="WP_281447948.1">
    <property type="nucleotide sequence ID" value="NZ_JASBAO010000001.1"/>
</dbReference>
<dbReference type="GO" id="GO:0033819">
    <property type="term" value="F:lipoyl(octanoyl) transferase activity"/>
    <property type="evidence" value="ECO:0007669"/>
    <property type="project" value="UniProtKB-EC"/>
</dbReference>
<name>A0ABT6Q137_9PROT</name>
<dbReference type="Gene3D" id="3.30.930.10">
    <property type="entry name" value="Bira Bifunctional Protein, Domain 2"/>
    <property type="match status" value="1"/>
</dbReference>
<proteinExistence type="inferred from homology"/>
<feature type="binding site" evidence="5">
    <location>
        <begin position="151"/>
        <end position="153"/>
    </location>
    <ligand>
        <name>substrate</name>
    </ligand>
</feature>
<comment type="similarity">
    <text evidence="5 6">Belongs to the LipB family.</text>
</comment>
<comment type="miscellaneous">
    <text evidence="5">In the reaction, the free carboxyl group of octanoic acid is attached via an amide linkage to the epsilon-amino group of a specific lysine residue of lipoyl domains of lipoate-dependent enzymes.</text>
</comment>
<dbReference type="PANTHER" id="PTHR10993">
    <property type="entry name" value="OCTANOYLTRANSFERASE"/>
    <property type="match status" value="1"/>
</dbReference>
<evidence type="ECO:0000256" key="4">
    <source>
        <dbReference type="ARBA" id="ARBA00024732"/>
    </source>
</evidence>
<dbReference type="PIRSF" id="PIRSF016262">
    <property type="entry name" value="LPLase"/>
    <property type="match status" value="1"/>
</dbReference>
<evidence type="ECO:0000259" key="7">
    <source>
        <dbReference type="PROSITE" id="PS51733"/>
    </source>
</evidence>
<accession>A0ABT6Q137</accession>
<dbReference type="InterPro" id="IPR045864">
    <property type="entry name" value="aa-tRNA-synth_II/BPL/LPL"/>
</dbReference>
<dbReference type="EMBL" id="JASBAO010000001">
    <property type="protein sequence ID" value="MDI2090829.1"/>
    <property type="molecule type" value="Genomic_DNA"/>
</dbReference>
<dbReference type="PROSITE" id="PS01313">
    <property type="entry name" value="LIPB"/>
    <property type="match status" value="1"/>
</dbReference>
<dbReference type="InterPro" id="IPR020605">
    <property type="entry name" value="Octanoyltransferase_CS"/>
</dbReference>
<keyword evidence="5" id="KW-0963">Cytoplasm</keyword>
<dbReference type="EC" id="2.3.1.181" evidence="5 6"/>
<comment type="caution">
    <text evidence="8">The sequence shown here is derived from an EMBL/GenBank/DDBJ whole genome shotgun (WGS) entry which is preliminary data.</text>
</comment>
<feature type="site" description="Lowers pKa of active site Cys" evidence="5">
    <location>
        <position position="148"/>
    </location>
</feature>
<organism evidence="8 9">
    <name type="scientific">Commensalibacter oyaizuii</name>
    <dbReference type="NCBI Taxonomy" id="3043873"/>
    <lineage>
        <taxon>Bacteria</taxon>
        <taxon>Pseudomonadati</taxon>
        <taxon>Pseudomonadota</taxon>
        <taxon>Alphaproteobacteria</taxon>
        <taxon>Acetobacterales</taxon>
        <taxon>Acetobacteraceae</taxon>
    </lineage>
</organism>
<protein>
    <recommendedName>
        <fullName evidence="5 6">Octanoyltransferase</fullName>
        <ecNumber evidence="5 6">2.3.1.181</ecNumber>
    </recommendedName>
    <alternativeName>
        <fullName evidence="5">Lipoate-protein ligase B</fullName>
    </alternativeName>
    <alternativeName>
        <fullName evidence="5">Lipoyl/octanoyl transferase</fullName>
    </alternativeName>
    <alternativeName>
        <fullName evidence="5">Octanoyl-[acyl-carrier-protein]-protein N-octanoyltransferase</fullName>
    </alternativeName>
</protein>
<dbReference type="NCBIfam" id="NF010921">
    <property type="entry name" value="PRK14341.1"/>
    <property type="match status" value="1"/>
</dbReference>
<gene>
    <name evidence="5 8" type="primary">lipB</name>
    <name evidence="8" type="ORF">QJV27_05480</name>
</gene>
<evidence type="ECO:0000256" key="3">
    <source>
        <dbReference type="ARBA" id="ARBA00023315"/>
    </source>
</evidence>
<comment type="pathway">
    <text evidence="1 5 6">Protein modification; protein lipoylation via endogenous pathway; protein N(6)-(lipoyl)lysine from octanoyl-[acyl-carrier-protein]: step 1/2.</text>
</comment>
<dbReference type="InterPro" id="IPR004143">
    <property type="entry name" value="BPL_LPL_catalytic"/>
</dbReference>
<keyword evidence="2 5" id="KW-0808">Transferase</keyword>
<dbReference type="HAMAP" id="MF_00013">
    <property type="entry name" value="LipB"/>
    <property type="match status" value="1"/>
</dbReference>
<evidence type="ECO:0000256" key="2">
    <source>
        <dbReference type="ARBA" id="ARBA00022679"/>
    </source>
</evidence>
<evidence type="ECO:0000313" key="8">
    <source>
        <dbReference type="EMBL" id="MDI2090829.1"/>
    </source>
</evidence>
<dbReference type="SUPFAM" id="SSF55681">
    <property type="entry name" value="Class II aaRS and biotin synthetases"/>
    <property type="match status" value="1"/>
</dbReference>
<dbReference type="Proteomes" id="UP001431634">
    <property type="component" value="Unassembled WGS sequence"/>
</dbReference>
<evidence type="ECO:0000256" key="1">
    <source>
        <dbReference type="ARBA" id="ARBA00004821"/>
    </source>
</evidence>
<feature type="domain" description="BPL/LPL catalytic" evidence="7">
    <location>
        <begin position="34"/>
        <end position="220"/>
    </location>
</feature>
<dbReference type="CDD" id="cd16444">
    <property type="entry name" value="LipB"/>
    <property type="match status" value="1"/>
</dbReference>
<feature type="binding site" evidence="5">
    <location>
        <begin position="73"/>
        <end position="80"/>
    </location>
    <ligand>
        <name>substrate</name>
    </ligand>
</feature>
<sequence>MTFPPIFFQKSKKIIPYPTAIETMRHYVDRIYHEQQPECLWFLEHPPLYTAGTSAKDHDLINQQHYPTYYTNRGGQWTYHGPGQRIIYFMMDLRQDHHVFPQRDIHAFVNIIEDWIILALKSFDIHAEKRPDRIGLWVVDPITKKEEKIAALGIKLTRWISWHGIALNVYPNLNDYSGIIPCGLTDYGVTSMEKLGIKCSLDDVDQVLLKQWQHLFQHPLRERQILLDD</sequence>
<feature type="binding site" evidence="5">
    <location>
        <begin position="164"/>
        <end position="166"/>
    </location>
    <ligand>
        <name>substrate</name>
    </ligand>
</feature>
<reference evidence="8" key="1">
    <citation type="submission" date="2023-05" db="EMBL/GenBank/DDBJ databases">
        <title>Whole genome sequence of Commensalibacter sp.</title>
        <authorList>
            <person name="Charoenyingcharoen P."/>
            <person name="Yukphan P."/>
        </authorList>
    </citation>
    <scope>NUCLEOTIDE SEQUENCE</scope>
    <source>
        <strain evidence="8">TBRC 16381</strain>
    </source>
</reference>
<keyword evidence="9" id="KW-1185">Reference proteome</keyword>
<evidence type="ECO:0000256" key="6">
    <source>
        <dbReference type="PIRNR" id="PIRNR016262"/>
    </source>
</evidence>
<evidence type="ECO:0000313" key="9">
    <source>
        <dbReference type="Proteomes" id="UP001431634"/>
    </source>
</evidence>
<evidence type="ECO:0000256" key="5">
    <source>
        <dbReference type="HAMAP-Rule" id="MF_00013"/>
    </source>
</evidence>
<dbReference type="InterPro" id="IPR000544">
    <property type="entry name" value="Octanoyltransferase"/>
</dbReference>
<comment type="function">
    <text evidence="4 5 6">Catalyzes the transfer of endogenously produced octanoic acid from octanoyl-acyl-carrier-protein onto the lipoyl domains of lipoate-dependent enzymes. Lipoyl-ACP can also act as a substrate although octanoyl-ACP is likely to be the physiological substrate.</text>
</comment>
<dbReference type="NCBIfam" id="TIGR00214">
    <property type="entry name" value="lipB"/>
    <property type="match status" value="1"/>
</dbReference>
<comment type="subcellular location">
    <subcellularLocation>
        <location evidence="5">Cytoplasm</location>
    </subcellularLocation>
</comment>